<feature type="site" description="Stabilizes the basic form of H active site to accept a proton" evidence="8">
    <location>
        <position position="103"/>
    </location>
</feature>
<dbReference type="RefSeq" id="WP_154593287.1">
    <property type="nucleotide sequence ID" value="NZ_CP171001.1"/>
</dbReference>
<dbReference type="Gene3D" id="3.40.50.1470">
    <property type="entry name" value="Peptidyl-tRNA hydrolase"/>
    <property type="match status" value="1"/>
</dbReference>
<dbReference type="HAMAP" id="MF_00083">
    <property type="entry name" value="Pept_tRNA_hydro_bact"/>
    <property type="match status" value="1"/>
</dbReference>
<dbReference type="PANTHER" id="PTHR17224">
    <property type="entry name" value="PEPTIDYL-TRNA HYDROLASE"/>
    <property type="match status" value="1"/>
</dbReference>
<evidence type="ECO:0000313" key="12">
    <source>
        <dbReference type="Proteomes" id="UP000431092"/>
    </source>
</evidence>
<dbReference type="NCBIfam" id="TIGR00447">
    <property type="entry name" value="pth"/>
    <property type="match status" value="1"/>
</dbReference>
<protein>
    <recommendedName>
        <fullName evidence="7 8">Peptidyl-tRNA hydrolase</fullName>
        <shortName evidence="8">Pth</shortName>
        <ecNumber evidence="1 8">3.1.1.29</ecNumber>
    </recommendedName>
</protein>
<feature type="binding site" evidence="8">
    <location>
        <position position="78"/>
    </location>
    <ligand>
        <name>tRNA</name>
        <dbReference type="ChEBI" id="CHEBI:17843"/>
    </ligand>
</feature>
<evidence type="ECO:0000256" key="9">
    <source>
        <dbReference type="RuleBase" id="RU000673"/>
    </source>
</evidence>
<keyword evidence="4 8" id="KW-0694">RNA-binding</keyword>
<evidence type="ECO:0000256" key="3">
    <source>
        <dbReference type="ARBA" id="ARBA00022801"/>
    </source>
</evidence>
<dbReference type="EC" id="3.1.1.29" evidence="1 8"/>
<dbReference type="FunFam" id="3.40.50.1470:FF:000001">
    <property type="entry name" value="Peptidyl-tRNA hydrolase"/>
    <property type="match status" value="1"/>
</dbReference>
<keyword evidence="3 8" id="KW-0378">Hydrolase</keyword>
<feature type="binding site" evidence="8">
    <location>
        <position position="19"/>
    </location>
    <ligand>
        <name>tRNA</name>
        <dbReference type="ChEBI" id="CHEBI:17843"/>
    </ligand>
</feature>
<comment type="caution">
    <text evidence="8">Lacks conserved residue(s) required for the propagation of feature annotation.</text>
</comment>
<dbReference type="PANTHER" id="PTHR17224:SF1">
    <property type="entry name" value="PEPTIDYL-TRNA HYDROLASE"/>
    <property type="match status" value="1"/>
</dbReference>
<comment type="function">
    <text evidence="8">Hydrolyzes ribosome-free peptidyl-tRNAs (with 1 or more amino acids incorporated), which drop off the ribosome during protein synthesis, or as a result of ribosome stalling.</text>
</comment>
<keyword evidence="12" id="KW-1185">Reference proteome</keyword>
<comment type="subunit">
    <text evidence="8">Monomer.</text>
</comment>
<feature type="active site" description="Proton acceptor" evidence="8">
    <location>
        <position position="24"/>
    </location>
</feature>
<dbReference type="InterPro" id="IPR001328">
    <property type="entry name" value="Pept_tRNA_hydro"/>
</dbReference>
<name>A0A6I3IPZ0_9MICO</name>
<dbReference type="CDD" id="cd00462">
    <property type="entry name" value="PTH"/>
    <property type="match status" value="1"/>
</dbReference>
<dbReference type="GO" id="GO:0072344">
    <property type="term" value="P:rescue of stalled ribosome"/>
    <property type="evidence" value="ECO:0007669"/>
    <property type="project" value="UniProtKB-UniRule"/>
</dbReference>
<evidence type="ECO:0000256" key="7">
    <source>
        <dbReference type="ARBA" id="ARBA00050038"/>
    </source>
</evidence>
<comment type="function">
    <text evidence="8">Catalyzes the release of premature peptidyl moieties from peptidyl-tRNA molecules trapped in stalled 50S ribosomal subunits, and thus maintains levels of free tRNAs and 50S ribosomes.</text>
</comment>
<evidence type="ECO:0000256" key="4">
    <source>
        <dbReference type="ARBA" id="ARBA00022884"/>
    </source>
</evidence>
<dbReference type="InterPro" id="IPR018171">
    <property type="entry name" value="Pept_tRNA_hydro_CS"/>
</dbReference>
<dbReference type="AlphaFoldDB" id="A0A6I3IPZ0"/>
<dbReference type="GO" id="GO:0006515">
    <property type="term" value="P:protein quality control for misfolded or incompletely synthesized proteins"/>
    <property type="evidence" value="ECO:0007669"/>
    <property type="project" value="UniProtKB-UniRule"/>
</dbReference>
<dbReference type="SUPFAM" id="SSF53178">
    <property type="entry name" value="Peptidyl-tRNA hydrolase-like"/>
    <property type="match status" value="1"/>
</dbReference>
<comment type="subcellular location">
    <subcellularLocation>
        <location evidence="8">Cytoplasm</location>
    </subcellularLocation>
</comment>
<dbReference type="Proteomes" id="UP000431092">
    <property type="component" value="Unassembled WGS sequence"/>
</dbReference>
<dbReference type="Pfam" id="PF01195">
    <property type="entry name" value="Pept_tRNA_hydro"/>
    <property type="match status" value="1"/>
</dbReference>
<gene>
    <name evidence="8" type="primary">pth</name>
    <name evidence="11" type="ORF">GGG17_08510</name>
</gene>
<sequence>MTTSDTWLVVGLGNPGSAYAQNRHNVGAMAVDVLAARAGASLRRHKARASAAEVRVGVLPGGAPGPRAVLAVPSSWMNESGGPVKALTSFYKVPPRQLVVIHDELDIPFATSRVKLGGGEGGHNGLRSISKSLGTRDYVRVRLGVGRPPGRQDPADFVLKDFSGGERADVDVLLEDAADIVEDLITRGLTYAQDRWNVR</sequence>
<comment type="catalytic activity">
    <reaction evidence="6 8 9">
        <text>an N-acyl-L-alpha-aminoacyl-tRNA + H2O = an N-acyl-L-amino acid + a tRNA + H(+)</text>
        <dbReference type="Rhea" id="RHEA:54448"/>
        <dbReference type="Rhea" id="RHEA-COMP:10123"/>
        <dbReference type="Rhea" id="RHEA-COMP:13883"/>
        <dbReference type="ChEBI" id="CHEBI:15377"/>
        <dbReference type="ChEBI" id="CHEBI:15378"/>
        <dbReference type="ChEBI" id="CHEBI:59874"/>
        <dbReference type="ChEBI" id="CHEBI:78442"/>
        <dbReference type="ChEBI" id="CHEBI:138191"/>
        <dbReference type="EC" id="3.1.1.29"/>
    </reaction>
</comment>
<comment type="caution">
    <text evidence="11">The sequence shown here is derived from an EMBL/GenBank/DDBJ whole genome shotgun (WGS) entry which is preliminary data.</text>
</comment>
<feature type="site" description="Discriminates between blocked and unblocked aminoacyl-tRNA" evidence="8">
    <location>
        <position position="14"/>
    </location>
</feature>
<organism evidence="11 12">
    <name type="scientific">Arsenicicoccus cauae</name>
    <dbReference type="NCBI Taxonomy" id="2663847"/>
    <lineage>
        <taxon>Bacteria</taxon>
        <taxon>Bacillati</taxon>
        <taxon>Actinomycetota</taxon>
        <taxon>Actinomycetes</taxon>
        <taxon>Micrococcales</taxon>
        <taxon>Intrasporangiaceae</taxon>
        <taxon>Arsenicicoccus</taxon>
    </lineage>
</organism>
<evidence type="ECO:0000256" key="10">
    <source>
        <dbReference type="RuleBase" id="RU004320"/>
    </source>
</evidence>
<dbReference type="GO" id="GO:0005737">
    <property type="term" value="C:cytoplasm"/>
    <property type="evidence" value="ECO:0007669"/>
    <property type="project" value="UniProtKB-SubCell"/>
</dbReference>
<proteinExistence type="inferred from homology"/>
<evidence type="ECO:0000256" key="6">
    <source>
        <dbReference type="ARBA" id="ARBA00048707"/>
    </source>
</evidence>
<dbReference type="PROSITE" id="PS01195">
    <property type="entry name" value="PEPT_TRNA_HYDROL_1"/>
    <property type="match status" value="1"/>
</dbReference>
<accession>A0A6I3IPZ0</accession>
<evidence type="ECO:0000313" key="11">
    <source>
        <dbReference type="EMBL" id="MTB72010.1"/>
    </source>
</evidence>
<feature type="binding site" evidence="8">
    <location>
        <position position="124"/>
    </location>
    <ligand>
        <name>tRNA</name>
        <dbReference type="ChEBI" id="CHEBI:17843"/>
    </ligand>
</feature>
<evidence type="ECO:0000256" key="5">
    <source>
        <dbReference type="ARBA" id="ARBA00038063"/>
    </source>
</evidence>
<comment type="similarity">
    <text evidence="5 8 10">Belongs to the PTH family.</text>
</comment>
<dbReference type="GO" id="GO:0000049">
    <property type="term" value="F:tRNA binding"/>
    <property type="evidence" value="ECO:0007669"/>
    <property type="project" value="UniProtKB-UniRule"/>
</dbReference>
<dbReference type="PROSITE" id="PS01196">
    <property type="entry name" value="PEPT_TRNA_HYDROL_2"/>
    <property type="match status" value="1"/>
</dbReference>
<evidence type="ECO:0000256" key="8">
    <source>
        <dbReference type="HAMAP-Rule" id="MF_00083"/>
    </source>
</evidence>
<evidence type="ECO:0000256" key="1">
    <source>
        <dbReference type="ARBA" id="ARBA00013260"/>
    </source>
</evidence>
<dbReference type="InterPro" id="IPR036416">
    <property type="entry name" value="Pept_tRNA_hydro_sf"/>
</dbReference>
<reference evidence="11 12" key="1">
    <citation type="submission" date="2019-11" db="EMBL/GenBank/DDBJ databases">
        <title>Whole genome sequencing identifies a novel species of the genus Arsenicicoccus isolated from human blood.</title>
        <authorList>
            <person name="Jeong J.H."/>
            <person name="Kweon O.J."/>
            <person name="Kim H.R."/>
            <person name="Kim T.-H."/>
            <person name="Ha S.-M."/>
            <person name="Lee M.-K."/>
        </authorList>
    </citation>
    <scope>NUCLEOTIDE SEQUENCE [LARGE SCALE GENOMIC DNA]</scope>
    <source>
        <strain evidence="11 12">MKL-02</strain>
    </source>
</reference>
<keyword evidence="8" id="KW-0963">Cytoplasm</keyword>
<evidence type="ECO:0000256" key="2">
    <source>
        <dbReference type="ARBA" id="ARBA00022555"/>
    </source>
</evidence>
<keyword evidence="2 8" id="KW-0820">tRNA-binding</keyword>
<dbReference type="GO" id="GO:0004045">
    <property type="term" value="F:peptidyl-tRNA hydrolase activity"/>
    <property type="evidence" value="ECO:0007669"/>
    <property type="project" value="UniProtKB-UniRule"/>
</dbReference>
<dbReference type="EMBL" id="WLVL01000028">
    <property type="protein sequence ID" value="MTB72010.1"/>
    <property type="molecule type" value="Genomic_DNA"/>
</dbReference>